<keyword evidence="2" id="KW-1185">Reference proteome</keyword>
<comment type="caution">
    <text evidence="1">The sequence shown here is derived from an EMBL/GenBank/DDBJ whole genome shotgun (WGS) entry which is preliminary data.</text>
</comment>
<proteinExistence type="predicted"/>
<name>A0A8K1G7R3_9PASS</name>
<reference evidence="1" key="1">
    <citation type="submission" date="2019-04" db="EMBL/GenBank/DDBJ databases">
        <title>Genome assembly of Zosterops borbonicus 15179.</title>
        <authorList>
            <person name="Leroy T."/>
            <person name="Anselmetti Y."/>
            <person name="Tilak M.-K."/>
            <person name="Nabholz B."/>
        </authorList>
    </citation>
    <scope>NUCLEOTIDE SEQUENCE</scope>
    <source>
        <strain evidence="1">HGM_15179</strain>
        <tissue evidence="1">Muscle</tissue>
    </source>
</reference>
<evidence type="ECO:0000313" key="1">
    <source>
        <dbReference type="EMBL" id="TRZ13529.1"/>
    </source>
</evidence>
<evidence type="ECO:0000313" key="2">
    <source>
        <dbReference type="Proteomes" id="UP000796761"/>
    </source>
</evidence>
<sequence>MVVRAVVESPPLQGFKSCVHVALGDMVALAVLGEWLGLVTSEGFSSPGDSMAARDNVERGVINVFRSYKLEAKPLSCLSDNPIVAFPTLEVSKSKLDRVWSNLG</sequence>
<protein>
    <submittedName>
        <fullName evidence="1">Uncharacterized protein</fullName>
    </submittedName>
</protein>
<accession>A0A8K1G7R3</accession>
<dbReference type="AlphaFoldDB" id="A0A8K1G7R3"/>
<organism evidence="1 2">
    <name type="scientific">Zosterops borbonicus</name>
    <dbReference type="NCBI Taxonomy" id="364589"/>
    <lineage>
        <taxon>Eukaryota</taxon>
        <taxon>Metazoa</taxon>
        <taxon>Chordata</taxon>
        <taxon>Craniata</taxon>
        <taxon>Vertebrata</taxon>
        <taxon>Euteleostomi</taxon>
        <taxon>Archelosauria</taxon>
        <taxon>Archosauria</taxon>
        <taxon>Dinosauria</taxon>
        <taxon>Saurischia</taxon>
        <taxon>Theropoda</taxon>
        <taxon>Coelurosauria</taxon>
        <taxon>Aves</taxon>
        <taxon>Neognathae</taxon>
        <taxon>Neoaves</taxon>
        <taxon>Telluraves</taxon>
        <taxon>Australaves</taxon>
        <taxon>Passeriformes</taxon>
        <taxon>Sylvioidea</taxon>
        <taxon>Zosteropidae</taxon>
        <taxon>Zosterops</taxon>
    </lineage>
</organism>
<gene>
    <name evidence="1" type="ORF">HGM15179_013580</name>
</gene>
<dbReference type="Proteomes" id="UP000796761">
    <property type="component" value="Unassembled WGS sequence"/>
</dbReference>
<dbReference type="EMBL" id="SWJQ01000503">
    <property type="protein sequence ID" value="TRZ13529.1"/>
    <property type="molecule type" value="Genomic_DNA"/>
</dbReference>